<organism evidence="1 2">
    <name type="scientific">Lindgomyces ingoldianus</name>
    <dbReference type="NCBI Taxonomy" id="673940"/>
    <lineage>
        <taxon>Eukaryota</taxon>
        <taxon>Fungi</taxon>
        <taxon>Dikarya</taxon>
        <taxon>Ascomycota</taxon>
        <taxon>Pezizomycotina</taxon>
        <taxon>Dothideomycetes</taxon>
        <taxon>Pleosporomycetidae</taxon>
        <taxon>Pleosporales</taxon>
        <taxon>Lindgomycetaceae</taxon>
        <taxon>Lindgomyces</taxon>
    </lineage>
</organism>
<gene>
    <name evidence="1" type="ORF">BDR25DRAFT_304562</name>
</gene>
<protein>
    <submittedName>
        <fullName evidence="1">Uncharacterized protein</fullName>
    </submittedName>
</protein>
<evidence type="ECO:0000313" key="2">
    <source>
        <dbReference type="Proteomes" id="UP000799755"/>
    </source>
</evidence>
<reference evidence="1" key="1">
    <citation type="journal article" date="2020" name="Stud. Mycol.">
        <title>101 Dothideomycetes genomes: a test case for predicting lifestyles and emergence of pathogens.</title>
        <authorList>
            <person name="Haridas S."/>
            <person name="Albert R."/>
            <person name="Binder M."/>
            <person name="Bloem J."/>
            <person name="Labutti K."/>
            <person name="Salamov A."/>
            <person name="Andreopoulos B."/>
            <person name="Baker S."/>
            <person name="Barry K."/>
            <person name="Bills G."/>
            <person name="Bluhm B."/>
            <person name="Cannon C."/>
            <person name="Castanera R."/>
            <person name="Culley D."/>
            <person name="Daum C."/>
            <person name="Ezra D."/>
            <person name="Gonzalez J."/>
            <person name="Henrissat B."/>
            <person name="Kuo A."/>
            <person name="Liang C."/>
            <person name="Lipzen A."/>
            <person name="Lutzoni F."/>
            <person name="Magnuson J."/>
            <person name="Mondo S."/>
            <person name="Nolan M."/>
            <person name="Ohm R."/>
            <person name="Pangilinan J."/>
            <person name="Park H.-J."/>
            <person name="Ramirez L."/>
            <person name="Alfaro M."/>
            <person name="Sun H."/>
            <person name="Tritt A."/>
            <person name="Yoshinaga Y."/>
            <person name="Zwiers L.-H."/>
            <person name="Turgeon B."/>
            <person name="Goodwin S."/>
            <person name="Spatafora J."/>
            <person name="Crous P."/>
            <person name="Grigoriev I."/>
        </authorList>
    </citation>
    <scope>NUCLEOTIDE SEQUENCE</scope>
    <source>
        <strain evidence="1">ATCC 200398</strain>
    </source>
</reference>
<dbReference type="EMBL" id="MU003512">
    <property type="protein sequence ID" value="KAF2469512.1"/>
    <property type="molecule type" value="Genomic_DNA"/>
</dbReference>
<dbReference type="Proteomes" id="UP000799755">
    <property type="component" value="Unassembled WGS sequence"/>
</dbReference>
<keyword evidence="2" id="KW-1185">Reference proteome</keyword>
<sequence length="440" mass="50925">MHLINSILLFIFIFPFSSLARSWKPGDGCPEILVATVPGNRYRSEPQFDSMQSVHLALTSCPNITTLDLRVTWLGCSEAPDRWNLPFKLKGGDKYPPLKSLRLEGYYFDHREWEDAEFRNQGFGYPSFLEKWGSWIRTGNIWKAVQYSFMKPEQKNKTNLDLWLDAMDWSQLESLGLRGGHRSMDAFVEKVVPRLTSLSGLDMIDQAGNTTLQILKSLNNNSLKNLTWIGTWPSDVLPSILSLHGKSLQHLEVRSEEEMDVPTPVFNNSQLSLLSRLAPNLTHLSINIHRNGTWPIETFNAISAIPSLRTAEIWLDIVSECRRQWPEEYSRQYEQWVRLNQSCLGEDQYQKPFVDEKSSLELFKHMREEKVGEKLKSVKFWVGDHSRSWDGPIYLPTWIEGKRAEVMCSVESKRDDTEWCVGKGMGYWERSSGFLDDYEE</sequence>
<evidence type="ECO:0000313" key="1">
    <source>
        <dbReference type="EMBL" id="KAF2469512.1"/>
    </source>
</evidence>
<comment type="caution">
    <text evidence="1">The sequence shown here is derived from an EMBL/GenBank/DDBJ whole genome shotgun (WGS) entry which is preliminary data.</text>
</comment>
<name>A0ACB6QT83_9PLEO</name>
<proteinExistence type="predicted"/>
<accession>A0ACB6QT83</accession>